<evidence type="ECO:0000313" key="6">
    <source>
        <dbReference type="EMBL" id="WOS75044.1"/>
    </source>
</evidence>
<dbReference type="InterPro" id="IPR010982">
    <property type="entry name" value="Lambda_DNA-bd_dom_sf"/>
</dbReference>
<reference evidence="6" key="8">
    <citation type="submission" date="2023-10" db="EMBL/GenBank/DDBJ databases">
        <title>Pathogen: clinical or host-associated sample.</title>
        <authorList>
            <person name="Hergert J."/>
            <person name="Casey R."/>
            <person name="Wagner J."/>
            <person name="Young E.L."/>
            <person name="Oakeson K.F."/>
        </authorList>
    </citation>
    <scope>NUCLEOTIDE SEQUENCE</scope>
    <source>
        <strain evidence="6">2021CK-01020</strain>
    </source>
</reference>
<reference evidence="5 9" key="4">
    <citation type="submission" date="2017-08" db="EMBL/GenBank/DDBJ databases">
        <authorList>
            <person name="Feschi L."/>
            <person name="Jeukens J."/>
            <person name="Emond-Rheault J.-G."/>
            <person name="Kukavica-Ibrulj I."/>
            <person name="Boyle B."/>
            <person name="Levesque R.C."/>
        </authorList>
    </citation>
    <scope>NUCLEOTIDE SEQUENCE [LARGE SCALE GENOMIC DNA]</scope>
    <source>
        <strain evidence="5 9">PA-W36</strain>
    </source>
</reference>
<dbReference type="Proteomes" id="UP000045039">
    <property type="component" value="Unassembled WGS sequence"/>
</dbReference>
<feature type="domain" description="HTH cro/C1-type" evidence="1">
    <location>
        <begin position="14"/>
        <end position="68"/>
    </location>
</feature>
<dbReference type="Proteomes" id="UP001297540">
    <property type="component" value="Chromosome"/>
</dbReference>
<sequence>MTEPLPSSSLGPALRRWRLLHRVKQTHAAELLGVAQSTISRWESGTQALLVEERARLERLLGARLEAAADQALARLVEANPQPVHLICDLTHRLLACSPARAAQFGVPLGELLDRSLWPYCSEEILRQEATLEELGWRELLAPPALEFASGANASAIVPIRRSRCRWTRMTLSDGRAVRLVETL</sequence>
<dbReference type="Proteomes" id="UP000194857">
    <property type="component" value="Unassembled WGS sequence"/>
</dbReference>
<dbReference type="SMART" id="SM00530">
    <property type="entry name" value="HTH_XRE"/>
    <property type="match status" value="1"/>
</dbReference>
<dbReference type="InterPro" id="IPR001387">
    <property type="entry name" value="Cro/C1-type_HTH"/>
</dbReference>
<evidence type="ECO:0000313" key="5">
    <source>
        <dbReference type="EMBL" id="RPM21854.1"/>
    </source>
</evidence>
<protein>
    <submittedName>
        <fullName evidence="2 3">Helix-turn-helix</fullName>
    </submittedName>
    <submittedName>
        <fullName evidence="4 6">Transcriptional regulator</fullName>
    </submittedName>
    <submittedName>
        <fullName evidence="5">XRE family transcriptional regulator</fullName>
    </submittedName>
</protein>
<evidence type="ECO:0000259" key="1">
    <source>
        <dbReference type="PROSITE" id="PS50943"/>
    </source>
</evidence>
<organism evidence="4 8">
    <name type="scientific">Pseudomonas aeruginosa</name>
    <dbReference type="NCBI Taxonomy" id="287"/>
    <lineage>
        <taxon>Bacteria</taxon>
        <taxon>Pseudomonadati</taxon>
        <taxon>Pseudomonadota</taxon>
        <taxon>Gammaproteobacteria</taxon>
        <taxon>Pseudomonadales</taxon>
        <taxon>Pseudomonadaceae</taxon>
        <taxon>Pseudomonas</taxon>
    </lineage>
</organism>
<reference evidence="3" key="6">
    <citation type="submission" date="2020-01" db="EMBL/GenBank/DDBJ databases">
        <title>Bacteria Cultured from War Wounds Associated with the Conflict in Eastern Ukraine.</title>
        <authorList>
            <person name="Snesrud E."/>
            <person name="Galac M.R."/>
            <person name="Mc Gann P."/>
            <person name="Valentine K."/>
            <person name="Viacheslav K."/>
        </authorList>
    </citation>
    <scope>NUCLEOTIDE SEQUENCE</scope>
    <source>
        <strain evidence="3">VNMU148</strain>
    </source>
</reference>
<evidence type="ECO:0000313" key="8">
    <source>
        <dbReference type="Proteomes" id="UP000194857"/>
    </source>
</evidence>
<accession>A0A072ZHJ6</accession>
<evidence type="ECO:0000313" key="7">
    <source>
        <dbReference type="Proteomes" id="UP000045039"/>
    </source>
</evidence>
<dbReference type="SUPFAM" id="SSF47413">
    <property type="entry name" value="lambda repressor-like DNA-binding domains"/>
    <property type="match status" value="1"/>
</dbReference>
<proteinExistence type="predicted"/>
<evidence type="ECO:0000313" key="2">
    <source>
        <dbReference type="EMBL" id="CRQ12170.1"/>
    </source>
</evidence>
<dbReference type="EMBL" id="NFFZ01000016">
    <property type="protein sequence ID" value="OTI57703.1"/>
    <property type="molecule type" value="Genomic_DNA"/>
</dbReference>
<dbReference type="EMBL" id="NSNE01000002">
    <property type="protein sequence ID" value="RPM21854.1"/>
    <property type="molecule type" value="Genomic_DNA"/>
</dbReference>
<dbReference type="GO" id="GO:0003677">
    <property type="term" value="F:DNA binding"/>
    <property type="evidence" value="ECO:0007669"/>
    <property type="project" value="InterPro"/>
</dbReference>
<reference evidence="4 8" key="3">
    <citation type="submission" date="2017-05" db="EMBL/GenBank/DDBJ databases">
        <authorList>
            <person name="Song R."/>
            <person name="Chenine A.L."/>
            <person name="Ruprecht R.M."/>
        </authorList>
    </citation>
    <scope>NUCLEOTIDE SEQUENCE [LARGE SCALE GENOMIC DNA]</scope>
    <source>
        <strain evidence="4 8">S567_C10_BS</strain>
    </source>
</reference>
<dbReference type="OMA" id="TWERIML"/>
<reference evidence="6" key="7">
    <citation type="submission" date="2023-06" db="EMBL/GenBank/DDBJ databases">
        <authorList>
            <consortium name="Clinical and Environmental Microbiology Branch: Whole genome sequencing antimicrobial resistance pathogens in the healthcare setting"/>
        </authorList>
    </citation>
    <scope>NUCLEOTIDE SEQUENCE</scope>
    <source>
        <strain evidence="6">2021CK-01020</strain>
    </source>
</reference>
<accession>A0A1S1C0Z0</accession>
<dbReference type="KEGG" id="paeb:NCGM1900_4611"/>
<gene>
    <name evidence="4" type="ORF">CAZ10_26115</name>
    <name evidence="3" type="ORF">GUL26_19385</name>
    <name evidence="5" type="ORF">IPC1295_06225</name>
    <name evidence="6" type="ORF">L4V69_21290</name>
    <name evidence="2" type="ORF">PAERUG_P19_London_7_VIM_2_05_10_06829</name>
</gene>
<dbReference type="RefSeq" id="WP_003088112.1">
    <property type="nucleotide sequence ID" value="NZ_AP014622.1"/>
</dbReference>
<reference evidence="7" key="2">
    <citation type="submission" date="2015-06" db="EMBL/GenBank/DDBJ databases">
        <authorList>
            <person name="Radhakrishnan Rajesh"/>
            <person name="Underwood Anthony"/>
            <person name="Al-Shahib Ali"/>
        </authorList>
    </citation>
    <scope>NUCLEOTIDE SEQUENCE [LARGE SCALE GENOMIC DNA]</scope>
    <source>
        <strain evidence="7">P19_London_7_VIM_2_05_10</strain>
    </source>
</reference>
<dbReference type="EMBL" id="CVVU01000275">
    <property type="protein sequence ID" value="CRQ12170.1"/>
    <property type="molecule type" value="Genomic_DNA"/>
</dbReference>
<evidence type="ECO:0000313" key="9">
    <source>
        <dbReference type="Proteomes" id="UP000284767"/>
    </source>
</evidence>
<dbReference type="EMBL" id="WXZT01000014">
    <property type="protein sequence ID" value="MZZ14418.1"/>
    <property type="molecule type" value="Genomic_DNA"/>
</dbReference>
<dbReference type="InterPro" id="IPR035965">
    <property type="entry name" value="PAS-like_dom_sf"/>
</dbReference>
<dbReference type="eggNOG" id="COG1709">
    <property type="taxonomic scope" value="Bacteria"/>
</dbReference>
<dbReference type="Pfam" id="PF01381">
    <property type="entry name" value="HTH_3"/>
    <property type="match status" value="1"/>
</dbReference>
<reference evidence="2" key="1">
    <citation type="submission" date="2015-06" db="EMBL/GenBank/DDBJ databases">
        <authorList>
            <person name="Radhakrishnan R."/>
            <person name="Underwood A."/>
            <person name="Al-Shahib A."/>
        </authorList>
    </citation>
    <scope>NUCLEOTIDE SEQUENCE</scope>
    <source>
        <strain evidence="2">P19_London_7_VIM_2_05_10</strain>
    </source>
</reference>
<reference evidence="5 9" key="5">
    <citation type="submission" date="2019-01" db="EMBL/GenBank/DDBJ databases">
        <title>The Pseudomonas aeruginosa pan-genome provides new insights on its population structure, horizontal gene transfer and pathogenicity.</title>
        <authorList>
            <person name="Freschi L."/>
            <person name="Vincent A.T."/>
            <person name="Jeukens J."/>
            <person name="Emond-Rheault J.-G."/>
            <person name="Kukavica-Ibrulj I."/>
            <person name="Dupont M.-J."/>
            <person name="Charette S.J."/>
            <person name="Boyle B."/>
            <person name="Levesque R.C."/>
        </authorList>
    </citation>
    <scope>NUCLEOTIDE SEQUENCE [LARGE SCALE GENOMIC DNA]</scope>
    <source>
        <strain evidence="5 9">PA-W36</strain>
    </source>
</reference>
<dbReference type="Proteomes" id="UP000284767">
    <property type="component" value="Unassembled WGS sequence"/>
</dbReference>
<evidence type="ECO:0000313" key="3">
    <source>
        <dbReference type="EMBL" id="MZZ14418.1"/>
    </source>
</evidence>
<dbReference type="Gene3D" id="1.10.260.40">
    <property type="entry name" value="lambda repressor-like DNA-binding domains"/>
    <property type="match status" value="1"/>
</dbReference>
<dbReference type="CDD" id="cd00093">
    <property type="entry name" value="HTH_XRE"/>
    <property type="match status" value="1"/>
</dbReference>
<evidence type="ECO:0000313" key="4">
    <source>
        <dbReference type="EMBL" id="OTI57703.1"/>
    </source>
</evidence>
<dbReference type="SUPFAM" id="SSF55785">
    <property type="entry name" value="PYP-like sensor domain (PAS domain)"/>
    <property type="match status" value="1"/>
</dbReference>
<dbReference type="Proteomes" id="UP000644192">
    <property type="component" value="Unassembled WGS sequence"/>
</dbReference>
<dbReference type="AlphaFoldDB" id="A0A072ZHJ6"/>
<name>A0A072ZHJ6_PSEAI</name>
<dbReference type="PROSITE" id="PS50943">
    <property type="entry name" value="HTH_CROC1"/>
    <property type="match status" value="1"/>
</dbReference>
<dbReference type="EMBL" id="CP136986">
    <property type="protein sequence ID" value="WOS75044.1"/>
    <property type="molecule type" value="Genomic_DNA"/>
</dbReference>